<dbReference type="STRING" id="260086.SAMN05216207_108211"/>
<organism evidence="2 3">
    <name type="scientific">Pseudonocardia ammonioxydans</name>
    <dbReference type="NCBI Taxonomy" id="260086"/>
    <lineage>
        <taxon>Bacteria</taxon>
        <taxon>Bacillati</taxon>
        <taxon>Actinomycetota</taxon>
        <taxon>Actinomycetes</taxon>
        <taxon>Pseudonocardiales</taxon>
        <taxon>Pseudonocardiaceae</taxon>
        <taxon>Pseudonocardia</taxon>
    </lineage>
</organism>
<gene>
    <name evidence="2" type="ORF">SAMN05216207_108211</name>
</gene>
<keyword evidence="3" id="KW-1185">Reference proteome</keyword>
<sequence length="280" mass="31181">MERGALMTIGRYVGELAHQDPLHGLLAGIATERLAARETAGFLVFQLPGTNEIYVYQGRESGTRIVCKFFGTRYGGDLALATRAARREQEALRALREVGLCGSPHHVVCPYGVAPDINCVLAVEYYDGERLSEAINRALWHGDDEHLLRRLEALAFFLATQHSRTATGQPVDFDVDCVYLDVLLGMLHGLGRVGRWDIDELGWLRDLWRARPRMWQDEQVWLHGDATPANFLFGPGLDVAAIDLERCRRGDRLFDVGRVAGELQHAFLQATGDGRVMAGV</sequence>
<protein>
    <submittedName>
        <fullName evidence="2">Phosphotransferase enzyme family protein</fullName>
    </submittedName>
</protein>
<reference evidence="2 3" key="1">
    <citation type="submission" date="2016-10" db="EMBL/GenBank/DDBJ databases">
        <authorList>
            <person name="de Groot N.N."/>
        </authorList>
    </citation>
    <scope>NUCLEOTIDE SEQUENCE [LARGE SCALE GENOMIC DNA]</scope>
    <source>
        <strain evidence="2 3">CGMCC 4.1877</strain>
    </source>
</reference>
<dbReference type="Pfam" id="PF01636">
    <property type="entry name" value="APH"/>
    <property type="match status" value="1"/>
</dbReference>
<dbReference type="InterPro" id="IPR011009">
    <property type="entry name" value="Kinase-like_dom_sf"/>
</dbReference>
<accession>A0A1I5I198</accession>
<evidence type="ECO:0000259" key="1">
    <source>
        <dbReference type="Pfam" id="PF01636"/>
    </source>
</evidence>
<dbReference type="InterPro" id="IPR002575">
    <property type="entry name" value="Aminoglycoside_PTrfase"/>
</dbReference>
<evidence type="ECO:0000313" key="3">
    <source>
        <dbReference type="Proteomes" id="UP000199614"/>
    </source>
</evidence>
<dbReference type="SUPFAM" id="SSF56112">
    <property type="entry name" value="Protein kinase-like (PK-like)"/>
    <property type="match status" value="1"/>
</dbReference>
<dbReference type="EMBL" id="FOUY01000082">
    <property type="protein sequence ID" value="SFO54139.1"/>
    <property type="molecule type" value="Genomic_DNA"/>
</dbReference>
<dbReference type="GO" id="GO:0016740">
    <property type="term" value="F:transferase activity"/>
    <property type="evidence" value="ECO:0007669"/>
    <property type="project" value="UniProtKB-KW"/>
</dbReference>
<dbReference type="Gene3D" id="3.90.1200.10">
    <property type="match status" value="1"/>
</dbReference>
<dbReference type="AlphaFoldDB" id="A0A1I5I198"/>
<keyword evidence="2" id="KW-0808">Transferase</keyword>
<evidence type="ECO:0000313" key="2">
    <source>
        <dbReference type="EMBL" id="SFO54139.1"/>
    </source>
</evidence>
<proteinExistence type="predicted"/>
<dbReference type="Proteomes" id="UP000199614">
    <property type="component" value="Unassembled WGS sequence"/>
</dbReference>
<feature type="domain" description="Aminoglycoside phosphotransferase" evidence="1">
    <location>
        <begin position="81"/>
        <end position="260"/>
    </location>
</feature>
<name>A0A1I5I198_PSUAM</name>